<feature type="region of interest" description="Disordered" evidence="1">
    <location>
        <begin position="1"/>
        <end position="121"/>
    </location>
</feature>
<organism evidence="2 3">
    <name type="scientific">Lasiosphaeria hispida</name>
    <dbReference type="NCBI Taxonomy" id="260671"/>
    <lineage>
        <taxon>Eukaryota</taxon>
        <taxon>Fungi</taxon>
        <taxon>Dikarya</taxon>
        <taxon>Ascomycota</taxon>
        <taxon>Pezizomycotina</taxon>
        <taxon>Sordariomycetes</taxon>
        <taxon>Sordariomycetidae</taxon>
        <taxon>Sordariales</taxon>
        <taxon>Lasiosphaeriaceae</taxon>
        <taxon>Lasiosphaeria</taxon>
    </lineage>
</organism>
<keyword evidence="3" id="KW-1185">Reference proteome</keyword>
<feature type="compositionally biased region" description="Acidic residues" evidence="1">
    <location>
        <begin position="31"/>
        <end position="51"/>
    </location>
</feature>
<gene>
    <name evidence="2" type="ORF">B0T25DRAFT_186825</name>
</gene>
<feature type="compositionally biased region" description="Low complexity" evidence="1">
    <location>
        <begin position="454"/>
        <end position="474"/>
    </location>
</feature>
<reference evidence="2" key="1">
    <citation type="journal article" date="2023" name="Mol. Phylogenet. Evol.">
        <title>Genome-scale phylogeny and comparative genomics of the fungal order Sordariales.</title>
        <authorList>
            <person name="Hensen N."/>
            <person name="Bonometti L."/>
            <person name="Westerberg I."/>
            <person name="Brannstrom I.O."/>
            <person name="Guillou S."/>
            <person name="Cros-Aarteil S."/>
            <person name="Calhoun S."/>
            <person name="Haridas S."/>
            <person name="Kuo A."/>
            <person name="Mondo S."/>
            <person name="Pangilinan J."/>
            <person name="Riley R."/>
            <person name="LaButti K."/>
            <person name="Andreopoulos B."/>
            <person name="Lipzen A."/>
            <person name="Chen C."/>
            <person name="Yan M."/>
            <person name="Daum C."/>
            <person name="Ng V."/>
            <person name="Clum A."/>
            <person name="Steindorff A."/>
            <person name="Ohm R.A."/>
            <person name="Martin F."/>
            <person name="Silar P."/>
            <person name="Natvig D.O."/>
            <person name="Lalanne C."/>
            <person name="Gautier V."/>
            <person name="Ament-Velasquez S.L."/>
            <person name="Kruys A."/>
            <person name="Hutchinson M.I."/>
            <person name="Powell A.J."/>
            <person name="Barry K."/>
            <person name="Miller A.N."/>
            <person name="Grigoriev I.V."/>
            <person name="Debuchy R."/>
            <person name="Gladieux P."/>
            <person name="Hiltunen Thoren M."/>
            <person name="Johannesson H."/>
        </authorList>
    </citation>
    <scope>NUCLEOTIDE SEQUENCE</scope>
    <source>
        <strain evidence="2">CBS 955.72</strain>
    </source>
</reference>
<feature type="region of interest" description="Disordered" evidence="1">
    <location>
        <begin position="146"/>
        <end position="309"/>
    </location>
</feature>
<feature type="compositionally biased region" description="Acidic residues" evidence="1">
    <location>
        <begin position="251"/>
        <end position="268"/>
    </location>
</feature>
<protein>
    <submittedName>
        <fullName evidence="2">Uncharacterized protein</fullName>
    </submittedName>
</protein>
<reference evidence="2" key="2">
    <citation type="submission" date="2023-06" db="EMBL/GenBank/DDBJ databases">
        <authorList>
            <consortium name="Lawrence Berkeley National Laboratory"/>
            <person name="Haridas S."/>
            <person name="Hensen N."/>
            <person name="Bonometti L."/>
            <person name="Westerberg I."/>
            <person name="Brannstrom I.O."/>
            <person name="Guillou S."/>
            <person name="Cros-Aarteil S."/>
            <person name="Calhoun S."/>
            <person name="Kuo A."/>
            <person name="Mondo S."/>
            <person name="Pangilinan J."/>
            <person name="Riley R."/>
            <person name="Labutti K."/>
            <person name="Andreopoulos B."/>
            <person name="Lipzen A."/>
            <person name="Chen C."/>
            <person name="Yanf M."/>
            <person name="Daum C."/>
            <person name="Ng V."/>
            <person name="Clum A."/>
            <person name="Steindorff A."/>
            <person name="Ohm R."/>
            <person name="Martin F."/>
            <person name="Silar P."/>
            <person name="Natvig D."/>
            <person name="Lalanne C."/>
            <person name="Gautier V."/>
            <person name="Ament-Velasquez S.L."/>
            <person name="Kruys A."/>
            <person name="Hutchinson M.I."/>
            <person name="Powell A.J."/>
            <person name="Barry K."/>
            <person name="Miller A.N."/>
            <person name="Grigoriev I.V."/>
            <person name="Debuchy R."/>
            <person name="Gladieux P."/>
            <person name="Thoren M.H."/>
            <person name="Johannesson H."/>
        </authorList>
    </citation>
    <scope>NUCLEOTIDE SEQUENCE</scope>
    <source>
        <strain evidence="2">CBS 955.72</strain>
    </source>
</reference>
<dbReference type="EMBL" id="JAUIQD010000004">
    <property type="protein sequence ID" value="KAK3352501.1"/>
    <property type="molecule type" value="Genomic_DNA"/>
</dbReference>
<evidence type="ECO:0000313" key="3">
    <source>
        <dbReference type="Proteomes" id="UP001275084"/>
    </source>
</evidence>
<accession>A0AAJ0HH25</accession>
<name>A0AAJ0HH25_9PEZI</name>
<feature type="region of interest" description="Disordered" evidence="1">
    <location>
        <begin position="436"/>
        <end position="474"/>
    </location>
</feature>
<dbReference type="AlphaFoldDB" id="A0AAJ0HH25"/>
<evidence type="ECO:0000256" key="1">
    <source>
        <dbReference type="SAM" id="MobiDB-lite"/>
    </source>
</evidence>
<sequence length="593" mass="65201">MSRNVRQKYQRPPARAPKRRDSDSSSSLNLSDDDGYSAVEDVSDSDDDDDEHVFAAEEEHIISNALRKRSPVPSRPVEPQDEDEDADEEDDDDDDDEADDDDLPEDEIPDDGGSWEGILSDHSNDAVEASINFILDQDVANIERHVRFTGVPESDSDSTTSETSEDQNGFFPDIFVDQSSLDPGFRREVEKDNDSSNSGSFWDFNSGSQDLVASDSEEEAGKPGDITPTATPLASLAPTAASSPIASNEVQELDGYETDGDTTEEDVPEPPIRRKQVRRVVHTGMSSDSDTEKPTPFRRGKPRVGRFNLDSTDRKPIAVLNPTTRKMMIFTPQRISRLDLSPESFNIDFSAQDLSNCSPILSNPGYVMMGAMFSSNTFGDFMNTQPFGPAEAFFPLANDYSMGPLDEYSEDSEFAAEAPDEGEGKLKLEDFITFHQESSDEDEEEGGEWNGDIASSPSRPRTAASGTSAATDSSMDLHPLLSHFDNNSDAVGAFRRNQVNQQLIFSDKASQESLAFSGPYYHGTLRGIKTGSMETVTTPITPARRHKRNTAAAGLQGFENQGSPPQKRKASSHLPESLHKKHRSISDLDILQI</sequence>
<feature type="compositionally biased region" description="Basic and acidic residues" evidence="1">
    <location>
        <begin position="184"/>
        <end position="194"/>
    </location>
</feature>
<comment type="caution">
    <text evidence="2">The sequence shown here is derived from an EMBL/GenBank/DDBJ whole genome shotgun (WGS) entry which is preliminary data.</text>
</comment>
<dbReference type="Proteomes" id="UP001275084">
    <property type="component" value="Unassembled WGS sequence"/>
</dbReference>
<proteinExistence type="predicted"/>
<feature type="compositionally biased region" description="Basic and acidic residues" evidence="1">
    <location>
        <begin position="52"/>
        <end position="61"/>
    </location>
</feature>
<feature type="compositionally biased region" description="Acidic residues" evidence="1">
    <location>
        <begin position="79"/>
        <end position="110"/>
    </location>
</feature>
<feature type="compositionally biased region" description="Low complexity" evidence="1">
    <location>
        <begin position="226"/>
        <end position="247"/>
    </location>
</feature>
<feature type="region of interest" description="Disordered" evidence="1">
    <location>
        <begin position="555"/>
        <end position="583"/>
    </location>
</feature>
<feature type="compositionally biased region" description="Polar residues" evidence="1">
    <location>
        <begin position="195"/>
        <end position="211"/>
    </location>
</feature>
<evidence type="ECO:0000313" key="2">
    <source>
        <dbReference type="EMBL" id="KAK3352501.1"/>
    </source>
</evidence>